<evidence type="ECO:0000256" key="6">
    <source>
        <dbReference type="ARBA" id="ARBA00023136"/>
    </source>
</evidence>
<dbReference type="EMBL" id="JBCDNA010000003">
    <property type="protein sequence ID" value="MEL4456866.1"/>
    <property type="molecule type" value="Genomic_DNA"/>
</dbReference>
<evidence type="ECO:0000256" key="8">
    <source>
        <dbReference type="PROSITE-ProRule" id="PRU01360"/>
    </source>
</evidence>
<dbReference type="InterPro" id="IPR000531">
    <property type="entry name" value="Beta-barrel_TonB"/>
</dbReference>
<organism evidence="13 14">
    <name type="scientific">Lutimonas vermicola</name>
    <dbReference type="NCBI Taxonomy" id="414288"/>
    <lineage>
        <taxon>Bacteria</taxon>
        <taxon>Pseudomonadati</taxon>
        <taxon>Bacteroidota</taxon>
        <taxon>Flavobacteriia</taxon>
        <taxon>Flavobacteriales</taxon>
        <taxon>Flavobacteriaceae</taxon>
        <taxon>Lutimonas</taxon>
    </lineage>
</organism>
<keyword evidence="4 8" id="KW-0812">Transmembrane</keyword>
<protein>
    <submittedName>
        <fullName evidence="13">TonB-dependent receptor</fullName>
    </submittedName>
</protein>
<dbReference type="Gene3D" id="2.40.170.20">
    <property type="entry name" value="TonB-dependent receptor, beta-barrel domain"/>
    <property type="match status" value="1"/>
</dbReference>
<dbReference type="Proteomes" id="UP001474120">
    <property type="component" value="Unassembled WGS sequence"/>
</dbReference>
<name>A0ABU9L5N2_9FLAO</name>
<dbReference type="InterPro" id="IPR037066">
    <property type="entry name" value="Plug_dom_sf"/>
</dbReference>
<dbReference type="SUPFAM" id="SSF56935">
    <property type="entry name" value="Porins"/>
    <property type="match status" value="1"/>
</dbReference>
<feature type="domain" description="TonB-dependent receptor plug" evidence="12">
    <location>
        <begin position="137"/>
        <end position="229"/>
    </location>
</feature>
<evidence type="ECO:0000256" key="2">
    <source>
        <dbReference type="ARBA" id="ARBA00022448"/>
    </source>
</evidence>
<comment type="subcellular location">
    <subcellularLocation>
        <location evidence="1 8">Cell outer membrane</location>
        <topology evidence="1 8">Multi-pass membrane protein</topology>
    </subcellularLocation>
</comment>
<evidence type="ECO:0000259" key="11">
    <source>
        <dbReference type="Pfam" id="PF00593"/>
    </source>
</evidence>
<dbReference type="PROSITE" id="PS52016">
    <property type="entry name" value="TONB_DEPENDENT_REC_3"/>
    <property type="match status" value="1"/>
</dbReference>
<feature type="chain" id="PRO_5046082001" evidence="10">
    <location>
        <begin position="21"/>
        <end position="937"/>
    </location>
</feature>
<sequence>MKKQFLYLIIFALFSNLIYSQTGELAGKVIDKEYNDILPFANVIIKETGTGTTTDFEGNYSIKLEEGMYTVVFSFIGYETVEISEVQIKAGEATDLNTSIGPLSNELQEVIVKATSAENTEASILNVQKKSINLLDGISAQTFSKIGASKAASAVKSVPGVSVQGGKYVYVRGLGDRYTKSILNGVDIPGLDPDRNTIQLDIFPTNVLDNIQVVKSFTAGYPADFTGGVVNIITKDFPNKEEYSISVGAEYNSNMHFNSNYLSYKGSKSDPLGFDSGKRAKPIPRNINIPPPSDNNPATSYWTSQFQPEMAAQKETSFMNSNFGFTAGNLFDVGAGNKLGYQAVASYRNEFLYYKDIQNGNWRKSEDKSINELDPDKLQKGDLAKNNVLWNVMAGLTFKTDQSKYRLSALHIQNGVSSAGYLRQEILFSDAVTIFKDNLEYKQSQITNILLNGKHSNNDGSWNIEWKVAPTISKINDKDVRVTPFEYDSGDDVYFISPSSAGSPQRIWRDLEEINLVGKLDFTKRHDLFGKKARLLFGGNYTYKQRDFSIDAYQLRIQGGAGQEFEGDADRLLDPQNIWTINTQKGTFAEGNFEPANTFDATQNIAAVYASEEFQITDRLKSIIGLRFEKFDLYYTGTNNQGDIILDNEKILDKADFFPSANFIYALNDESNLRLAYGRTTARPSFKEASITQIFDPISSTTFNGNIDLQPSYVNNLDIRWEHFGEKAQMFAVSAFYKNFKDPIEMSYFLSASDQFIPLNTGKATVYGAEFEIRKNFGFIIEKLEDFSVNLNFSLIKSELEMTDAELERRRLSLRDGESLNDTRDMQGQSPYLMNFGLNYANDHGWQTSLYYNVQGKTLQVVGTGDVPDAYTIPFNSLDFILNKSFGKEKNSNINFSAKNILDSKMETRYQSFKAEDQIFSTLSPGIGISLGYSYKF</sequence>
<evidence type="ECO:0000256" key="7">
    <source>
        <dbReference type="ARBA" id="ARBA00023237"/>
    </source>
</evidence>
<dbReference type="Pfam" id="PF00593">
    <property type="entry name" value="TonB_dep_Rec_b-barrel"/>
    <property type="match status" value="1"/>
</dbReference>
<evidence type="ECO:0000256" key="4">
    <source>
        <dbReference type="ARBA" id="ARBA00022692"/>
    </source>
</evidence>
<dbReference type="InterPro" id="IPR039426">
    <property type="entry name" value="TonB-dep_rcpt-like"/>
</dbReference>
<keyword evidence="2 8" id="KW-0813">Transport</keyword>
<keyword evidence="3 8" id="KW-1134">Transmembrane beta strand</keyword>
<gene>
    <name evidence="13" type="ORF">AABB81_13230</name>
</gene>
<comment type="similarity">
    <text evidence="8 9">Belongs to the TonB-dependent receptor family.</text>
</comment>
<dbReference type="Gene3D" id="2.170.130.10">
    <property type="entry name" value="TonB-dependent receptor, plug domain"/>
    <property type="match status" value="1"/>
</dbReference>
<evidence type="ECO:0000313" key="14">
    <source>
        <dbReference type="Proteomes" id="UP001474120"/>
    </source>
</evidence>
<evidence type="ECO:0000259" key="12">
    <source>
        <dbReference type="Pfam" id="PF07715"/>
    </source>
</evidence>
<keyword evidence="5 9" id="KW-0798">TonB box</keyword>
<dbReference type="PANTHER" id="PTHR40980">
    <property type="entry name" value="PLUG DOMAIN-CONTAINING PROTEIN"/>
    <property type="match status" value="1"/>
</dbReference>
<evidence type="ECO:0000256" key="10">
    <source>
        <dbReference type="SAM" id="SignalP"/>
    </source>
</evidence>
<dbReference type="InterPro" id="IPR036942">
    <property type="entry name" value="Beta-barrel_TonB_sf"/>
</dbReference>
<dbReference type="Pfam" id="PF07715">
    <property type="entry name" value="Plug"/>
    <property type="match status" value="1"/>
</dbReference>
<evidence type="ECO:0000256" key="3">
    <source>
        <dbReference type="ARBA" id="ARBA00022452"/>
    </source>
</evidence>
<keyword evidence="7 8" id="KW-0998">Cell outer membrane</keyword>
<proteinExistence type="inferred from homology"/>
<evidence type="ECO:0000256" key="1">
    <source>
        <dbReference type="ARBA" id="ARBA00004571"/>
    </source>
</evidence>
<dbReference type="PANTHER" id="PTHR40980:SF5">
    <property type="entry name" value="TONB-DEPENDENT RECEPTOR"/>
    <property type="match status" value="1"/>
</dbReference>
<dbReference type="Pfam" id="PF13715">
    <property type="entry name" value="CarbopepD_reg_2"/>
    <property type="match status" value="1"/>
</dbReference>
<accession>A0ABU9L5N2</accession>
<keyword evidence="13" id="KW-0675">Receptor</keyword>
<comment type="caution">
    <text evidence="13">The sequence shown here is derived from an EMBL/GenBank/DDBJ whole genome shotgun (WGS) entry which is preliminary data.</text>
</comment>
<dbReference type="InterPro" id="IPR008969">
    <property type="entry name" value="CarboxyPept-like_regulatory"/>
</dbReference>
<evidence type="ECO:0000256" key="5">
    <source>
        <dbReference type="ARBA" id="ARBA00023077"/>
    </source>
</evidence>
<reference evidence="13 14" key="1">
    <citation type="submission" date="2024-04" db="EMBL/GenBank/DDBJ databases">
        <title>whole genome sequencing of Lutimonas vermicola strain IMCC1616.</title>
        <authorList>
            <person name="Bae S.S."/>
        </authorList>
    </citation>
    <scope>NUCLEOTIDE SEQUENCE [LARGE SCALE GENOMIC DNA]</scope>
    <source>
        <strain evidence="13 14">IMCC1616</strain>
    </source>
</reference>
<feature type="signal peptide" evidence="10">
    <location>
        <begin position="1"/>
        <end position="20"/>
    </location>
</feature>
<feature type="domain" description="TonB-dependent receptor-like beta-barrel" evidence="11">
    <location>
        <begin position="429"/>
        <end position="901"/>
    </location>
</feature>
<dbReference type="InterPro" id="IPR012910">
    <property type="entry name" value="Plug_dom"/>
</dbReference>
<dbReference type="Gene3D" id="2.60.40.1120">
    <property type="entry name" value="Carboxypeptidase-like, regulatory domain"/>
    <property type="match status" value="1"/>
</dbReference>
<evidence type="ECO:0000313" key="13">
    <source>
        <dbReference type="EMBL" id="MEL4456866.1"/>
    </source>
</evidence>
<evidence type="ECO:0000256" key="9">
    <source>
        <dbReference type="RuleBase" id="RU003357"/>
    </source>
</evidence>
<dbReference type="SUPFAM" id="SSF49464">
    <property type="entry name" value="Carboxypeptidase regulatory domain-like"/>
    <property type="match status" value="1"/>
</dbReference>
<keyword evidence="6 8" id="KW-0472">Membrane</keyword>
<dbReference type="RefSeq" id="WP_342161030.1">
    <property type="nucleotide sequence ID" value="NZ_JBCDNA010000003.1"/>
</dbReference>
<keyword evidence="10" id="KW-0732">Signal</keyword>
<keyword evidence="14" id="KW-1185">Reference proteome</keyword>